<dbReference type="eggNOG" id="COG1621">
    <property type="taxonomic scope" value="Bacteria"/>
</dbReference>
<reference evidence="2" key="1">
    <citation type="submission" date="2006-08" db="EMBL/GenBank/DDBJ databases">
        <title>Complete sequence of Chromosome 3 of Burkholderia cepacia AMMD.</title>
        <authorList>
            <consortium name="US DOE Joint Genome Institute"/>
            <person name="Copeland A."/>
            <person name="Lucas S."/>
            <person name="Lapidus A."/>
            <person name="Barry K."/>
            <person name="Detter J.C."/>
            <person name="Glavina del Rio T."/>
            <person name="Hammon N."/>
            <person name="Israni S."/>
            <person name="Pitluck S."/>
            <person name="Bruce D."/>
            <person name="Chain P."/>
            <person name="Malfatti S."/>
            <person name="Shin M."/>
            <person name="Vergez L."/>
            <person name="Schmutz J."/>
            <person name="Larimer F."/>
            <person name="Land M."/>
            <person name="Hauser L."/>
            <person name="Kyrpides N."/>
            <person name="Kim E."/>
            <person name="Parke J."/>
            <person name="Coenye T."/>
            <person name="Konstantinidis K."/>
            <person name="Ramette A."/>
            <person name="Tiedje J."/>
            <person name="Richardson P."/>
        </authorList>
    </citation>
    <scope>NUCLEOTIDE SEQUENCE</scope>
    <source>
        <strain evidence="2">AMMD</strain>
    </source>
</reference>
<dbReference type="PANTHER" id="PTHR42800:SF3">
    <property type="entry name" value="GLYCOSYL HYDROLASE FAMILY 32 N-TERMINAL DOMAIN-CONTAINING PROTEIN"/>
    <property type="match status" value="1"/>
</dbReference>
<dbReference type="GO" id="GO:0005987">
    <property type="term" value="P:sucrose catabolic process"/>
    <property type="evidence" value="ECO:0007669"/>
    <property type="project" value="TreeGrafter"/>
</dbReference>
<dbReference type="InterPro" id="IPR013189">
    <property type="entry name" value="Glyco_hydro_32_C"/>
</dbReference>
<proteinExistence type="predicted"/>
<dbReference type="InterPro" id="IPR013320">
    <property type="entry name" value="ConA-like_dom_sf"/>
</dbReference>
<name>Q0B2G4_BURCM</name>
<feature type="domain" description="Glycosyl hydrolase family 32 C-terminal" evidence="1">
    <location>
        <begin position="32"/>
        <end position="146"/>
    </location>
</feature>
<dbReference type="AlphaFoldDB" id="Q0B2G4"/>
<evidence type="ECO:0000313" key="2">
    <source>
        <dbReference type="EMBL" id="ABI91659.1"/>
    </source>
</evidence>
<dbReference type="PANTHER" id="PTHR42800">
    <property type="entry name" value="EXOINULINASE INUD (AFU_ORTHOLOGUE AFUA_5G00480)"/>
    <property type="match status" value="1"/>
</dbReference>
<dbReference type="Gene3D" id="2.60.120.560">
    <property type="entry name" value="Exo-inulinase, domain 1"/>
    <property type="match status" value="1"/>
</dbReference>
<organism evidence="2 3">
    <name type="scientific">Burkholderia ambifaria (strain ATCC BAA-244 / DSM 16087 / CCUG 44356 / LMG 19182 / AMMD)</name>
    <name type="common">Burkholderia cepacia (strain AMMD)</name>
    <dbReference type="NCBI Taxonomy" id="339670"/>
    <lineage>
        <taxon>Bacteria</taxon>
        <taxon>Pseudomonadati</taxon>
        <taxon>Pseudomonadota</taxon>
        <taxon>Betaproteobacteria</taxon>
        <taxon>Burkholderiales</taxon>
        <taxon>Burkholderiaceae</taxon>
        <taxon>Burkholderia</taxon>
        <taxon>Burkholderia cepacia complex</taxon>
    </lineage>
</organism>
<dbReference type="KEGG" id="bam:Bamb_6115"/>
<dbReference type="PATRIC" id="fig|339670.21.peg.7090"/>
<dbReference type="GO" id="GO:0005737">
    <property type="term" value="C:cytoplasm"/>
    <property type="evidence" value="ECO:0007669"/>
    <property type="project" value="TreeGrafter"/>
</dbReference>
<keyword evidence="3" id="KW-1185">Reference proteome</keyword>
<dbReference type="SUPFAM" id="SSF49899">
    <property type="entry name" value="Concanavalin A-like lectins/glucanases"/>
    <property type="match status" value="1"/>
</dbReference>
<dbReference type="EMBL" id="CP000442">
    <property type="protein sequence ID" value="ABI91659.1"/>
    <property type="molecule type" value="Genomic_DNA"/>
</dbReference>
<dbReference type="Pfam" id="PF08244">
    <property type="entry name" value="Glyco_hydro_32C"/>
    <property type="match status" value="1"/>
</dbReference>
<protein>
    <submittedName>
        <fullName evidence="2">Glycosyl hydrolase family 32, C-terminal domain protein</fullName>
    </submittedName>
</protein>
<accession>Q0B2G4</accession>
<evidence type="ECO:0000313" key="3">
    <source>
        <dbReference type="Proteomes" id="UP000000662"/>
    </source>
</evidence>
<dbReference type="Proteomes" id="UP000000662">
    <property type="component" value="Chromosome 3"/>
</dbReference>
<keyword evidence="2" id="KW-0378">Hydrolase</keyword>
<gene>
    <name evidence="2" type="ordered locus">Bamb_6115</name>
</gene>
<dbReference type="GO" id="GO:0004575">
    <property type="term" value="F:sucrose alpha-glucosidase activity"/>
    <property type="evidence" value="ECO:0007669"/>
    <property type="project" value="TreeGrafter"/>
</dbReference>
<evidence type="ECO:0000259" key="1">
    <source>
        <dbReference type="Pfam" id="PF08244"/>
    </source>
</evidence>
<sequence>MLARQTPLHGDHSRQNQCPNSFGHYTSDKSIYDSAQRAGLIVRGSANGDVGTWIFYDTASQTLTLDRSRSGNIRFSNAFSKQHIVNMPLENGKLRLTVLVDRNSVEVFMGDGRTVITDLIFPAPDDNRVSVFADNGEATFSDMTITPLADPRGAKQ</sequence>